<dbReference type="Proteomes" id="UP000700596">
    <property type="component" value="Unassembled WGS sequence"/>
</dbReference>
<gene>
    <name evidence="2" type="ORF">B0J11DRAFT_191030</name>
</gene>
<comment type="caution">
    <text evidence="2">The sequence shown here is derived from an EMBL/GenBank/DDBJ whole genome shotgun (WGS) entry which is preliminary data.</text>
</comment>
<name>A0A9P9D3M2_9PLEO</name>
<accession>A0A9P9D3M2</accession>
<organism evidence="2 3">
    <name type="scientific">Dendryphion nanum</name>
    <dbReference type="NCBI Taxonomy" id="256645"/>
    <lineage>
        <taxon>Eukaryota</taxon>
        <taxon>Fungi</taxon>
        <taxon>Dikarya</taxon>
        <taxon>Ascomycota</taxon>
        <taxon>Pezizomycotina</taxon>
        <taxon>Dothideomycetes</taxon>
        <taxon>Pleosporomycetidae</taxon>
        <taxon>Pleosporales</taxon>
        <taxon>Torulaceae</taxon>
        <taxon>Dendryphion</taxon>
    </lineage>
</organism>
<feature type="signal peptide" evidence="1">
    <location>
        <begin position="1"/>
        <end position="20"/>
    </location>
</feature>
<sequence>MQLKAIVTLFALTLSACVSAIPAAAPNEDVEARATRLNWTARRDGEQCRIDWSGVCYEHCVTDGTSPSRRCTRSTIKSDIKRDDCGIFESKCKCTCTRP</sequence>
<dbReference type="EMBL" id="JAGMWT010000023">
    <property type="protein sequence ID" value="KAH7111821.1"/>
    <property type="molecule type" value="Genomic_DNA"/>
</dbReference>
<dbReference type="PROSITE" id="PS51257">
    <property type="entry name" value="PROKAR_LIPOPROTEIN"/>
    <property type="match status" value="1"/>
</dbReference>
<feature type="chain" id="PRO_5040194290" evidence="1">
    <location>
        <begin position="21"/>
        <end position="99"/>
    </location>
</feature>
<evidence type="ECO:0000313" key="2">
    <source>
        <dbReference type="EMBL" id="KAH7111821.1"/>
    </source>
</evidence>
<keyword evidence="3" id="KW-1185">Reference proteome</keyword>
<evidence type="ECO:0000256" key="1">
    <source>
        <dbReference type="SAM" id="SignalP"/>
    </source>
</evidence>
<proteinExistence type="predicted"/>
<keyword evidence="1" id="KW-0732">Signal</keyword>
<reference evidence="2" key="1">
    <citation type="journal article" date="2021" name="Nat. Commun.">
        <title>Genetic determinants of endophytism in the Arabidopsis root mycobiome.</title>
        <authorList>
            <person name="Mesny F."/>
            <person name="Miyauchi S."/>
            <person name="Thiergart T."/>
            <person name="Pickel B."/>
            <person name="Atanasova L."/>
            <person name="Karlsson M."/>
            <person name="Huettel B."/>
            <person name="Barry K.W."/>
            <person name="Haridas S."/>
            <person name="Chen C."/>
            <person name="Bauer D."/>
            <person name="Andreopoulos W."/>
            <person name="Pangilinan J."/>
            <person name="LaButti K."/>
            <person name="Riley R."/>
            <person name="Lipzen A."/>
            <person name="Clum A."/>
            <person name="Drula E."/>
            <person name="Henrissat B."/>
            <person name="Kohler A."/>
            <person name="Grigoriev I.V."/>
            <person name="Martin F.M."/>
            <person name="Hacquard S."/>
        </authorList>
    </citation>
    <scope>NUCLEOTIDE SEQUENCE</scope>
    <source>
        <strain evidence="2">MPI-CAGE-CH-0243</strain>
    </source>
</reference>
<protein>
    <submittedName>
        <fullName evidence="2">Uncharacterized protein</fullName>
    </submittedName>
</protein>
<dbReference type="AlphaFoldDB" id="A0A9P9D3M2"/>
<dbReference type="OrthoDB" id="3784840at2759"/>
<evidence type="ECO:0000313" key="3">
    <source>
        <dbReference type="Proteomes" id="UP000700596"/>
    </source>
</evidence>